<reference evidence="1" key="1">
    <citation type="submission" date="2022-11" db="EMBL/GenBank/DDBJ databases">
        <title>Centuries of genome instability and evolution in soft-shell clam transmissible cancer (bioRxiv).</title>
        <authorList>
            <person name="Hart S.F.M."/>
            <person name="Yonemitsu M.A."/>
            <person name="Giersch R.M."/>
            <person name="Beal B.F."/>
            <person name="Arriagada G."/>
            <person name="Davis B.W."/>
            <person name="Ostrander E.A."/>
            <person name="Goff S.P."/>
            <person name="Metzger M.J."/>
        </authorList>
    </citation>
    <scope>NUCLEOTIDE SEQUENCE</scope>
    <source>
        <strain evidence="1">MELC-2E11</strain>
        <tissue evidence="1">Siphon/mantle</tissue>
    </source>
</reference>
<organism evidence="1 2">
    <name type="scientific">Mya arenaria</name>
    <name type="common">Soft-shell clam</name>
    <dbReference type="NCBI Taxonomy" id="6604"/>
    <lineage>
        <taxon>Eukaryota</taxon>
        <taxon>Metazoa</taxon>
        <taxon>Spiralia</taxon>
        <taxon>Lophotrochozoa</taxon>
        <taxon>Mollusca</taxon>
        <taxon>Bivalvia</taxon>
        <taxon>Autobranchia</taxon>
        <taxon>Heteroconchia</taxon>
        <taxon>Euheterodonta</taxon>
        <taxon>Imparidentia</taxon>
        <taxon>Neoheterodontei</taxon>
        <taxon>Myida</taxon>
        <taxon>Myoidea</taxon>
        <taxon>Myidae</taxon>
        <taxon>Mya</taxon>
    </lineage>
</organism>
<evidence type="ECO:0000313" key="2">
    <source>
        <dbReference type="Proteomes" id="UP001164746"/>
    </source>
</evidence>
<protein>
    <submittedName>
        <fullName evidence="1">Uncharacterized protein</fullName>
    </submittedName>
</protein>
<gene>
    <name evidence="1" type="ORF">MAR_022972</name>
</gene>
<accession>A0ABY7DPX2</accession>
<dbReference type="Proteomes" id="UP001164746">
    <property type="component" value="Chromosome 3"/>
</dbReference>
<evidence type="ECO:0000313" key="1">
    <source>
        <dbReference type="EMBL" id="WAQ98599.1"/>
    </source>
</evidence>
<dbReference type="EMBL" id="CP111014">
    <property type="protein sequence ID" value="WAQ98599.1"/>
    <property type="molecule type" value="Genomic_DNA"/>
</dbReference>
<proteinExistence type="predicted"/>
<keyword evidence="2" id="KW-1185">Reference proteome</keyword>
<sequence length="166" mass="17570">MNYTNVTVSISDGQKENLKSALQSGEAVSIRLSHLDLNGEDVLAITKAQVTKMTKAYQNGKGVTIKMSKTQIRHNLKVEGGGSSYACRISSYTLGVEAISGLASTGVSKLLGNGLYLKKGGCVCQVETDGKGLYLGQASGSGFQSVGDGLYLKKEGVTYDGLFIFW</sequence>
<name>A0ABY7DPX2_MYAAR</name>